<sequence length="81" mass="9043">MPIQSSGNCAAHLLKARRPSDFLAVDEEGRRSLYLEFVSRLVGELVQTLKDGLVRHCPVEHVFVDPNGASDFTQCLFDARL</sequence>
<name>A0A1C3XLC9_9HYPH</name>
<protein>
    <submittedName>
        <fullName evidence="1">Uncharacterized protein</fullName>
    </submittedName>
</protein>
<dbReference type="Proteomes" id="UP000199205">
    <property type="component" value="Unassembled WGS sequence"/>
</dbReference>
<dbReference type="AlphaFoldDB" id="A0A1C3XLC9"/>
<organism evidence="1 2">
    <name type="scientific">Rhizobium lusitanum</name>
    <dbReference type="NCBI Taxonomy" id="293958"/>
    <lineage>
        <taxon>Bacteria</taxon>
        <taxon>Pseudomonadati</taxon>
        <taxon>Pseudomonadota</taxon>
        <taxon>Alphaproteobacteria</taxon>
        <taxon>Hyphomicrobiales</taxon>
        <taxon>Rhizobiaceae</taxon>
        <taxon>Rhizobium/Agrobacterium group</taxon>
        <taxon>Rhizobium</taxon>
    </lineage>
</organism>
<reference evidence="1 2" key="1">
    <citation type="submission" date="2016-08" db="EMBL/GenBank/DDBJ databases">
        <authorList>
            <person name="Seilhamer J.J."/>
        </authorList>
    </citation>
    <scope>NUCLEOTIDE SEQUENCE [LARGE SCALE GENOMIC DNA]</scope>
    <source>
        <strain evidence="1 2">P1-7</strain>
    </source>
</reference>
<gene>
    <name evidence="1" type="ORF">GA0061101_15520</name>
</gene>
<evidence type="ECO:0000313" key="2">
    <source>
        <dbReference type="Proteomes" id="UP000199205"/>
    </source>
</evidence>
<accession>A0A1C3XLC9</accession>
<dbReference type="EMBL" id="FMAF01000055">
    <property type="protein sequence ID" value="SCB52784.1"/>
    <property type="molecule type" value="Genomic_DNA"/>
</dbReference>
<proteinExistence type="predicted"/>
<evidence type="ECO:0000313" key="1">
    <source>
        <dbReference type="EMBL" id="SCB52784.1"/>
    </source>
</evidence>